<proteinExistence type="predicted"/>
<accession>A0A383F2W1</accession>
<name>A0A383F2W1_9ZZZZ</name>
<reference evidence="1" key="1">
    <citation type="submission" date="2018-05" db="EMBL/GenBank/DDBJ databases">
        <authorList>
            <person name="Lanie J.A."/>
            <person name="Ng W.-L."/>
            <person name="Kazmierczak K.M."/>
            <person name="Andrzejewski T.M."/>
            <person name="Davidsen T.M."/>
            <person name="Wayne K.J."/>
            <person name="Tettelin H."/>
            <person name="Glass J.I."/>
            <person name="Rusch D."/>
            <person name="Podicherti R."/>
            <person name="Tsui H.-C.T."/>
            <person name="Winkler M.E."/>
        </authorList>
    </citation>
    <scope>NUCLEOTIDE SEQUENCE</scope>
</reference>
<dbReference type="EMBL" id="UINC01230982">
    <property type="protein sequence ID" value="SVE63331.1"/>
    <property type="molecule type" value="Genomic_DNA"/>
</dbReference>
<gene>
    <name evidence="1" type="ORF">METZ01_LOCUS516185</name>
</gene>
<evidence type="ECO:0000313" key="1">
    <source>
        <dbReference type="EMBL" id="SVE63331.1"/>
    </source>
</evidence>
<feature type="non-terminal residue" evidence="1">
    <location>
        <position position="62"/>
    </location>
</feature>
<organism evidence="1">
    <name type="scientific">marine metagenome</name>
    <dbReference type="NCBI Taxonomy" id="408172"/>
    <lineage>
        <taxon>unclassified sequences</taxon>
        <taxon>metagenomes</taxon>
        <taxon>ecological metagenomes</taxon>
    </lineage>
</organism>
<sequence>MHALPEIYCDLANVFGPLDADSDFEGGKTDDVFHRPLAAQSSNSNCRIIPQTGPEWHKSSLH</sequence>
<dbReference type="AlphaFoldDB" id="A0A383F2W1"/>
<protein>
    <submittedName>
        <fullName evidence="1">Uncharacterized protein</fullName>
    </submittedName>
</protein>